<keyword evidence="1" id="KW-1133">Transmembrane helix</keyword>
<gene>
    <name evidence="2" type="ORF">AABB29_19350</name>
</gene>
<organism evidence="2 3">
    <name type="scientific">Yoonia phaeophyticola</name>
    <dbReference type="NCBI Taxonomy" id="3137369"/>
    <lineage>
        <taxon>Bacteria</taxon>
        <taxon>Pseudomonadati</taxon>
        <taxon>Pseudomonadota</taxon>
        <taxon>Alphaproteobacteria</taxon>
        <taxon>Rhodobacterales</taxon>
        <taxon>Paracoccaceae</taxon>
        <taxon>Yoonia</taxon>
    </lineage>
</organism>
<sequence>MKLSCAASLAAQFFLRTICHPFLAGALRANVVERGEEMLSIVWRSLVTFAADEDGAITVDYVVLTAGIVLLGVFIVAAFDGGAINLANEIGETVRSQETNPG</sequence>
<keyword evidence="3" id="KW-1185">Reference proteome</keyword>
<protein>
    <submittedName>
        <fullName evidence="2">Flp family type IVb pilin</fullName>
    </submittedName>
</protein>
<dbReference type="Proteomes" id="UP001440612">
    <property type="component" value="Chromosome"/>
</dbReference>
<evidence type="ECO:0000313" key="2">
    <source>
        <dbReference type="EMBL" id="WZC48961.2"/>
    </source>
</evidence>
<name>A0ABZ2V379_9RHOB</name>
<dbReference type="EMBL" id="CP150951">
    <property type="protein sequence ID" value="WZC48961.2"/>
    <property type="molecule type" value="Genomic_DNA"/>
</dbReference>
<keyword evidence="1" id="KW-0472">Membrane</keyword>
<evidence type="ECO:0000256" key="1">
    <source>
        <dbReference type="SAM" id="Phobius"/>
    </source>
</evidence>
<proteinExistence type="predicted"/>
<reference evidence="3" key="1">
    <citation type="submission" date="2024-04" db="EMBL/GenBank/DDBJ databases">
        <title>Phylogenomic analyses of a clade within the roseobacter group suggest taxonomic reassignments of species of the genera Aestuariivita, Citreicella, Loktanella, Nautella, Pelagibaca, Ruegeria, Thalassobius, Thiobacimonas and Tropicibacter, and the proposal o.</title>
        <authorList>
            <person name="Jeon C.O."/>
        </authorList>
    </citation>
    <scope>NUCLEOTIDE SEQUENCE [LARGE SCALE GENOMIC DNA]</scope>
    <source>
        <strain evidence="3">BS5-3</strain>
    </source>
</reference>
<accession>A0ABZ2V379</accession>
<dbReference type="RefSeq" id="WP_373636482.1">
    <property type="nucleotide sequence ID" value="NZ_CP150951.2"/>
</dbReference>
<evidence type="ECO:0000313" key="3">
    <source>
        <dbReference type="Proteomes" id="UP001440612"/>
    </source>
</evidence>
<feature type="transmembrane region" description="Helical" evidence="1">
    <location>
        <begin position="61"/>
        <end position="79"/>
    </location>
</feature>
<keyword evidence="1" id="KW-0812">Transmembrane</keyword>